<reference evidence="2 3" key="2">
    <citation type="submission" date="2024-10" db="EMBL/GenBank/DDBJ databases">
        <authorList>
            <person name="Ryan C."/>
        </authorList>
    </citation>
    <scope>NUCLEOTIDE SEQUENCE [LARGE SCALE GENOMIC DNA]</scope>
</reference>
<protein>
    <recommendedName>
        <fullName evidence="1">F-box/LRR-repeat protein 15/At3g58940/PEG3-like LRR domain-containing protein</fullName>
    </recommendedName>
</protein>
<dbReference type="PANTHER" id="PTHR34709">
    <property type="entry name" value="OS10G0396666 PROTEIN"/>
    <property type="match status" value="1"/>
</dbReference>
<keyword evidence="3" id="KW-1185">Reference proteome</keyword>
<dbReference type="SUPFAM" id="SSF52047">
    <property type="entry name" value="RNI-like"/>
    <property type="match status" value="1"/>
</dbReference>
<evidence type="ECO:0000313" key="2">
    <source>
        <dbReference type="EMBL" id="CAL4905497.1"/>
    </source>
</evidence>
<dbReference type="AlphaFoldDB" id="A0ABC8WB99"/>
<organism evidence="2 3">
    <name type="scientific">Urochloa decumbens</name>
    <dbReference type="NCBI Taxonomy" id="240449"/>
    <lineage>
        <taxon>Eukaryota</taxon>
        <taxon>Viridiplantae</taxon>
        <taxon>Streptophyta</taxon>
        <taxon>Embryophyta</taxon>
        <taxon>Tracheophyta</taxon>
        <taxon>Spermatophyta</taxon>
        <taxon>Magnoliopsida</taxon>
        <taxon>Liliopsida</taxon>
        <taxon>Poales</taxon>
        <taxon>Poaceae</taxon>
        <taxon>PACMAD clade</taxon>
        <taxon>Panicoideae</taxon>
        <taxon>Panicodae</taxon>
        <taxon>Paniceae</taxon>
        <taxon>Melinidinae</taxon>
        <taxon>Urochloa</taxon>
    </lineage>
</organism>
<dbReference type="InterPro" id="IPR055411">
    <property type="entry name" value="LRR_FXL15/At3g58940/PEG3-like"/>
</dbReference>
<proteinExistence type="predicted"/>
<dbReference type="EMBL" id="OZ075122">
    <property type="protein sequence ID" value="CAL4905497.1"/>
    <property type="molecule type" value="Genomic_DNA"/>
</dbReference>
<accession>A0ABC8WB99</accession>
<dbReference type="PANTHER" id="PTHR34709:SF68">
    <property type="entry name" value="OS07G0550432 PROTEIN"/>
    <property type="match status" value="1"/>
</dbReference>
<evidence type="ECO:0000313" key="3">
    <source>
        <dbReference type="Proteomes" id="UP001497457"/>
    </source>
</evidence>
<gene>
    <name evidence="2" type="ORF">URODEC1_LOCUS11688</name>
</gene>
<dbReference type="Pfam" id="PF24758">
    <property type="entry name" value="LRR_At5g56370"/>
    <property type="match status" value="1"/>
</dbReference>
<dbReference type="Proteomes" id="UP001497457">
    <property type="component" value="Chromosome 12b"/>
</dbReference>
<evidence type="ECO:0000259" key="1">
    <source>
        <dbReference type="Pfam" id="PF24758"/>
    </source>
</evidence>
<reference evidence="3" key="1">
    <citation type="submission" date="2024-06" db="EMBL/GenBank/DDBJ databases">
        <authorList>
            <person name="Ryan C."/>
        </authorList>
    </citation>
    <scope>NUCLEOTIDE SEQUENCE [LARGE SCALE GENOMIC DNA]</scope>
</reference>
<sequence>MPNRSGSGPLPPPQMGEDLISGLPDDVLRAVLVRLGSARAAARTSVLSRRWCRVWVYMAEILLDIGVEARPPAPASFLDAVDGALAGCLAPALERLSIDMFDDPVIPVPAGRVAPWLRFAAERVSGELCLVMHPHPPPDTEEAELELAVCAGAKTIRLSLYSQWRLRLQPAGLFKALTALAISGKMEGSELTTLVCTRCPRLRSLDLSGRLVAVADVSILSDSLRSLSYRVRNTQRLQVVAARLEELTLSASTDDEASIVISAPKVGKLRWLGTYDPRYHRFSDVSRHLSLLVIDTLSLVASLTRQFDEVDVLNLLLFVTVEVGYQSFLDATKKMPKCKTLSVLLFWYHHGLAPVILHLFRSCNSMRKLSLSLHNCGALEHSCPSSCPFCTEDSRRIDNIDLSSLEEVEISSSKISYEELEFVEVLSRCSATILKKLVINYRARATPEAK</sequence>
<dbReference type="InterPro" id="IPR055312">
    <property type="entry name" value="FBL15-like"/>
</dbReference>
<dbReference type="SUPFAM" id="SSF81383">
    <property type="entry name" value="F-box domain"/>
    <property type="match status" value="1"/>
</dbReference>
<feature type="domain" description="F-box/LRR-repeat protein 15/At3g58940/PEG3-like LRR" evidence="1">
    <location>
        <begin position="114"/>
        <end position="318"/>
    </location>
</feature>
<name>A0ABC8WB99_9POAL</name>
<dbReference type="InterPro" id="IPR036047">
    <property type="entry name" value="F-box-like_dom_sf"/>
</dbReference>